<dbReference type="CDD" id="cd02511">
    <property type="entry name" value="Beta4Glucosyltransferase"/>
    <property type="match status" value="1"/>
</dbReference>
<dbReference type="EMBL" id="CP030759">
    <property type="protein sequence ID" value="AXA35038.1"/>
    <property type="molecule type" value="Genomic_DNA"/>
</dbReference>
<evidence type="ECO:0000256" key="1">
    <source>
        <dbReference type="SAM" id="Phobius"/>
    </source>
</evidence>
<feature type="domain" description="Glycosyltransferase 2-like" evidence="2">
    <location>
        <begin position="6"/>
        <end position="114"/>
    </location>
</feature>
<dbReference type="GO" id="GO:0016740">
    <property type="term" value="F:transferase activity"/>
    <property type="evidence" value="ECO:0007669"/>
    <property type="project" value="UniProtKB-KW"/>
</dbReference>
<sequence length="255" mass="30192">MRKKLTILIPTYNEERNIREAIECSRWADEILVVDSFSTDATPQIAAEMGARVLQHEYVNSAAQKNWAIPQASCEWVMVLDADERIPPALRDEILAFLENPGDVAGLRIYRDNHFMGRRIRYCGWQDDSVLRVFPRDRGRYLEREVHADVVVDGPVKVLRNKLYHNTFESFDQYMRKFDRYTTWAAGDRAKTTRKVTAVHLFLRPAWRFFRQYFLRFGFLDGRAGLIICMLAAFSVFLKYAKLWERQEREQRERK</sequence>
<dbReference type="AlphaFoldDB" id="A0A2Z4Y2F5"/>
<keyword evidence="3" id="KW-0808">Transferase</keyword>
<organism evidence="3 4">
    <name type="scientific">Sumerlaea chitinivorans</name>
    <dbReference type="NCBI Taxonomy" id="2250252"/>
    <lineage>
        <taxon>Bacteria</taxon>
        <taxon>Candidatus Sumerlaeota</taxon>
        <taxon>Candidatus Sumerlaeia</taxon>
        <taxon>Candidatus Sumerlaeales</taxon>
        <taxon>Candidatus Sumerlaeaceae</taxon>
        <taxon>Candidatus Sumerlaea</taxon>
    </lineage>
</organism>
<dbReference type="PANTHER" id="PTHR43630">
    <property type="entry name" value="POLY-BETA-1,6-N-ACETYL-D-GLUCOSAMINE SYNTHASE"/>
    <property type="match status" value="1"/>
</dbReference>
<keyword evidence="1" id="KW-1133">Transmembrane helix</keyword>
<dbReference type="Pfam" id="PF00535">
    <property type="entry name" value="Glycos_transf_2"/>
    <property type="match status" value="1"/>
</dbReference>
<accession>A0A2Z4Y2F5</accession>
<dbReference type="Proteomes" id="UP000262583">
    <property type="component" value="Chromosome"/>
</dbReference>
<keyword evidence="1" id="KW-0812">Transmembrane</keyword>
<dbReference type="InterPro" id="IPR001173">
    <property type="entry name" value="Glyco_trans_2-like"/>
</dbReference>
<keyword evidence="1" id="KW-0472">Membrane</keyword>
<dbReference type="InterPro" id="IPR029044">
    <property type="entry name" value="Nucleotide-diphossugar_trans"/>
</dbReference>
<dbReference type="SUPFAM" id="SSF53448">
    <property type="entry name" value="Nucleotide-diphospho-sugar transferases"/>
    <property type="match status" value="1"/>
</dbReference>
<dbReference type="PANTHER" id="PTHR43630:SF2">
    <property type="entry name" value="GLYCOSYLTRANSFERASE"/>
    <property type="match status" value="1"/>
</dbReference>
<evidence type="ECO:0000313" key="4">
    <source>
        <dbReference type="Proteomes" id="UP000262583"/>
    </source>
</evidence>
<reference evidence="3 4" key="1">
    <citation type="submission" date="2018-05" db="EMBL/GenBank/DDBJ databases">
        <title>A metagenomic window into the 2 km-deep terrestrial subsurface aquifer revealed taxonomically and functionally diverse microbial community comprising novel uncultured bacterial lineages.</title>
        <authorList>
            <person name="Kadnikov V.V."/>
            <person name="Mardanov A.V."/>
            <person name="Beletsky A.V."/>
            <person name="Banks D."/>
            <person name="Pimenov N.V."/>
            <person name="Frank Y.A."/>
            <person name="Karnachuk O.V."/>
            <person name="Ravin N.V."/>
        </authorList>
    </citation>
    <scope>NUCLEOTIDE SEQUENCE [LARGE SCALE GENOMIC DNA]</scope>
    <source>
        <strain evidence="3">BY</strain>
    </source>
</reference>
<feature type="transmembrane region" description="Helical" evidence="1">
    <location>
        <begin position="213"/>
        <end position="238"/>
    </location>
</feature>
<protein>
    <submittedName>
        <fullName evidence="3">Lipopolysaccharide core biosynthesis glycosyl transferase</fullName>
    </submittedName>
</protein>
<name>A0A2Z4Y2F5_SUMC1</name>
<dbReference type="KEGG" id="schv:BRCON_0261"/>
<evidence type="ECO:0000259" key="2">
    <source>
        <dbReference type="Pfam" id="PF00535"/>
    </source>
</evidence>
<proteinExistence type="predicted"/>
<evidence type="ECO:0000313" key="3">
    <source>
        <dbReference type="EMBL" id="AXA35038.1"/>
    </source>
</evidence>
<dbReference type="Gene3D" id="3.90.550.10">
    <property type="entry name" value="Spore Coat Polysaccharide Biosynthesis Protein SpsA, Chain A"/>
    <property type="match status" value="1"/>
</dbReference>
<gene>
    <name evidence="3" type="ORF">BRCON_0261</name>
</gene>